<dbReference type="PANTHER" id="PTHR15588">
    <property type="entry name" value="LSM1"/>
    <property type="match status" value="1"/>
</dbReference>
<dbReference type="InterPro" id="IPR001163">
    <property type="entry name" value="Sm_dom_euk/arc"/>
</dbReference>
<feature type="region of interest" description="Disordered" evidence="5">
    <location>
        <begin position="1"/>
        <end position="33"/>
    </location>
</feature>
<feature type="compositionally biased region" description="Basic and acidic residues" evidence="5">
    <location>
        <begin position="1"/>
        <end position="13"/>
    </location>
</feature>
<keyword evidence="4" id="KW-0507">mRNA processing</keyword>
<proteinExistence type="inferred from homology"/>
<comment type="function">
    <text evidence="4">Probably involved with other LSm subunits in the general process of degradation of mRNAs.</text>
</comment>
<dbReference type="GO" id="GO:0003729">
    <property type="term" value="F:mRNA binding"/>
    <property type="evidence" value="ECO:0007669"/>
    <property type="project" value="TreeGrafter"/>
</dbReference>
<keyword evidence="1 4" id="KW-0963">Cytoplasm</keyword>
<evidence type="ECO:0000256" key="3">
    <source>
        <dbReference type="ARBA" id="ARBA00023274"/>
    </source>
</evidence>
<feature type="compositionally biased region" description="Low complexity" evidence="5">
    <location>
        <begin position="23"/>
        <end position="33"/>
    </location>
</feature>
<dbReference type="InterPro" id="IPR010920">
    <property type="entry name" value="LSM_dom_sf"/>
</dbReference>
<dbReference type="SUPFAM" id="SSF50182">
    <property type="entry name" value="Sm-like ribonucleoproteins"/>
    <property type="match status" value="1"/>
</dbReference>
<dbReference type="CDD" id="cd01728">
    <property type="entry name" value="LSm1"/>
    <property type="match status" value="1"/>
</dbReference>
<dbReference type="Pfam" id="PF01423">
    <property type="entry name" value="LSM"/>
    <property type="match status" value="1"/>
</dbReference>
<evidence type="ECO:0000256" key="2">
    <source>
        <dbReference type="ARBA" id="ARBA00022884"/>
    </source>
</evidence>
<dbReference type="GO" id="GO:0000290">
    <property type="term" value="P:deadenylation-dependent decapping of nuclear-transcribed mRNA"/>
    <property type="evidence" value="ECO:0007669"/>
    <property type="project" value="TreeGrafter"/>
</dbReference>
<evidence type="ECO:0000256" key="5">
    <source>
        <dbReference type="SAM" id="MobiDB-lite"/>
    </source>
</evidence>
<reference evidence="7 8" key="1">
    <citation type="submission" date="2019-09" db="EMBL/GenBank/DDBJ databases">
        <title>Consistent, comparative and evidence-based genome assembly and annotation for Cryptosporidium parvum, C. hominis and C. tyzzeri.</title>
        <authorList>
            <person name="Baptista R.P."/>
            <person name="Li Y."/>
            <person name="Sateriale A."/>
            <person name="Ansell B."/>
            <person name="Jex A."/>
            <person name="Sanders M."/>
            <person name="Brooks K."/>
            <person name="Tracey A."/>
            <person name="Berriman M."/>
            <person name="Striepen B."/>
            <person name="Cotton J.A."/>
            <person name="Kissinger J.C."/>
        </authorList>
    </citation>
    <scope>NUCLEOTIDE SEQUENCE [LARGE SCALE GENOMIC DNA]</scope>
    <source>
        <strain evidence="7 8">IOWA-ATCC</strain>
    </source>
</reference>
<keyword evidence="3 4" id="KW-0687">Ribonucleoprotein</keyword>
<organism evidence="7 8">
    <name type="scientific">Cryptosporidium parvum</name>
    <dbReference type="NCBI Taxonomy" id="5807"/>
    <lineage>
        <taxon>Eukaryota</taxon>
        <taxon>Sar</taxon>
        <taxon>Alveolata</taxon>
        <taxon>Apicomplexa</taxon>
        <taxon>Conoidasida</taxon>
        <taxon>Coccidia</taxon>
        <taxon>Eucoccidiorida</taxon>
        <taxon>Eimeriorina</taxon>
        <taxon>Cryptosporidiidae</taxon>
        <taxon>Cryptosporidium</taxon>
    </lineage>
</organism>
<sequence>MRDLNYDRTHNEDSSPNQNDEINSNNSNNNNNNNNQTSLSSWMLCLEEDLDKEIYVVLRDGRQFTGIFRSFDQYGSLCLERSFEVFSNNDCYNEIYQGCMIFRGDNLMLCGLIDQNIKSYNAKKIPLADILKIKQEEKNLKSINSNTSPNVFGWIPDDSI</sequence>
<dbReference type="VEuPathDB" id="CryptoDB:CPATCC_0025730"/>
<evidence type="ECO:0000256" key="1">
    <source>
        <dbReference type="ARBA" id="ARBA00022490"/>
    </source>
</evidence>
<dbReference type="OMA" id="EQSMPLW"/>
<dbReference type="GO" id="GO:0006397">
    <property type="term" value="P:mRNA processing"/>
    <property type="evidence" value="ECO:0007669"/>
    <property type="project" value="UniProtKB-UniRule"/>
</dbReference>
<dbReference type="InterPro" id="IPR034104">
    <property type="entry name" value="Lsm1"/>
</dbReference>
<dbReference type="PANTHER" id="PTHR15588:SF8">
    <property type="entry name" value="U6 SNRNA-ASSOCIATED SM-LIKE PROTEIN LSM1"/>
    <property type="match status" value="1"/>
</dbReference>
<evidence type="ECO:0000313" key="8">
    <source>
        <dbReference type="Proteomes" id="UP000593906"/>
    </source>
</evidence>
<dbReference type="Gene3D" id="2.30.30.100">
    <property type="match status" value="1"/>
</dbReference>
<feature type="domain" description="Sm" evidence="6">
    <location>
        <begin position="44"/>
        <end position="112"/>
    </location>
</feature>
<dbReference type="Proteomes" id="UP000593906">
    <property type="component" value="Chromosome 5"/>
</dbReference>
<name>A0A7S7LHL3_CRYPV</name>
<dbReference type="AlphaFoldDB" id="A0A7S7LHL3"/>
<dbReference type="EMBL" id="CP044418">
    <property type="protein sequence ID" value="QOY41823.1"/>
    <property type="molecule type" value="Genomic_DNA"/>
</dbReference>
<dbReference type="GO" id="GO:0000932">
    <property type="term" value="C:P-body"/>
    <property type="evidence" value="ECO:0007669"/>
    <property type="project" value="UniProtKB-SubCell"/>
</dbReference>
<dbReference type="InterPro" id="IPR044642">
    <property type="entry name" value="PTHR15588"/>
</dbReference>
<comment type="similarity">
    <text evidence="4">Belongs to the snRNP Sm proteins family.</text>
</comment>
<dbReference type="GO" id="GO:1990726">
    <property type="term" value="C:Lsm1-7-Pat1 complex"/>
    <property type="evidence" value="ECO:0007669"/>
    <property type="project" value="TreeGrafter"/>
</dbReference>
<accession>A0A7S7LHL3</accession>
<evidence type="ECO:0000256" key="4">
    <source>
        <dbReference type="RuleBase" id="RU365047"/>
    </source>
</evidence>
<keyword evidence="2 4" id="KW-0694">RNA-binding</keyword>
<comment type="subunit">
    <text evidence="4">LSm subunits form a heteromer with a donut shape.</text>
</comment>
<protein>
    <recommendedName>
        <fullName evidence="4">U6 snRNA-associated Sm-like protein LSm1</fullName>
    </recommendedName>
</protein>
<dbReference type="SMART" id="SM00651">
    <property type="entry name" value="Sm"/>
    <property type="match status" value="1"/>
</dbReference>
<gene>
    <name evidence="4" type="primary">LSM1</name>
    <name evidence="7" type="ORF">CPATCC_002424</name>
</gene>
<evidence type="ECO:0000259" key="6">
    <source>
        <dbReference type="SMART" id="SM00651"/>
    </source>
</evidence>
<comment type="subcellular location">
    <subcellularLocation>
        <location evidence="4">Cytoplasm</location>
    </subcellularLocation>
    <subcellularLocation>
        <location evidence="4">Cytoplasm</location>
        <location evidence="4">P-body</location>
    </subcellularLocation>
</comment>
<dbReference type="GO" id="GO:1990904">
    <property type="term" value="C:ribonucleoprotein complex"/>
    <property type="evidence" value="ECO:0007669"/>
    <property type="project" value="UniProtKB-KW"/>
</dbReference>
<evidence type="ECO:0000313" key="7">
    <source>
        <dbReference type="EMBL" id="QOY41823.1"/>
    </source>
</evidence>